<name>A0A5J5FB67_9PEZI</name>
<protein>
    <recommendedName>
        <fullName evidence="3">Fe2OG dioxygenase domain-containing protein</fullName>
    </recommendedName>
</protein>
<organism evidence="4 5">
    <name type="scientific">Sphaerosporella brunnea</name>
    <dbReference type="NCBI Taxonomy" id="1250544"/>
    <lineage>
        <taxon>Eukaryota</taxon>
        <taxon>Fungi</taxon>
        <taxon>Dikarya</taxon>
        <taxon>Ascomycota</taxon>
        <taxon>Pezizomycotina</taxon>
        <taxon>Pezizomycetes</taxon>
        <taxon>Pezizales</taxon>
        <taxon>Pyronemataceae</taxon>
        <taxon>Sphaerosporella</taxon>
    </lineage>
</organism>
<keyword evidence="2" id="KW-0408">Iron</keyword>
<dbReference type="InterPro" id="IPR044861">
    <property type="entry name" value="IPNS-like_FE2OG_OXY"/>
</dbReference>
<gene>
    <name evidence="4" type="ORF">FN846DRAFT_926773</name>
</gene>
<dbReference type="EMBL" id="VXIS01000005">
    <property type="protein sequence ID" value="KAA8914551.1"/>
    <property type="molecule type" value="Genomic_DNA"/>
</dbReference>
<feature type="domain" description="Fe2OG dioxygenase" evidence="3">
    <location>
        <begin position="157"/>
        <end position="261"/>
    </location>
</feature>
<dbReference type="Gene3D" id="2.60.120.330">
    <property type="entry name" value="B-lactam Antibiotic, Isopenicillin N Synthase, Chain"/>
    <property type="match status" value="1"/>
</dbReference>
<dbReference type="Pfam" id="PF14226">
    <property type="entry name" value="DIOX_N"/>
    <property type="match status" value="1"/>
</dbReference>
<evidence type="ECO:0000313" key="4">
    <source>
        <dbReference type="EMBL" id="KAA8914551.1"/>
    </source>
</evidence>
<dbReference type="PANTHER" id="PTHR47990">
    <property type="entry name" value="2-OXOGLUTARATE (2OG) AND FE(II)-DEPENDENT OXYGENASE SUPERFAMILY PROTEIN-RELATED"/>
    <property type="match status" value="1"/>
</dbReference>
<evidence type="ECO:0000313" key="5">
    <source>
        <dbReference type="Proteomes" id="UP000326924"/>
    </source>
</evidence>
<reference evidence="4 5" key="1">
    <citation type="submission" date="2019-09" db="EMBL/GenBank/DDBJ databases">
        <title>Draft genome of the ectomycorrhizal ascomycete Sphaerosporella brunnea.</title>
        <authorList>
            <consortium name="DOE Joint Genome Institute"/>
            <person name="Benucci G.M."/>
            <person name="Marozzi G."/>
            <person name="Antonielli L."/>
            <person name="Sanchez S."/>
            <person name="Marco P."/>
            <person name="Wang X."/>
            <person name="Falini L.B."/>
            <person name="Barry K."/>
            <person name="Haridas S."/>
            <person name="Lipzen A."/>
            <person name="Labutti K."/>
            <person name="Grigoriev I.V."/>
            <person name="Murat C."/>
            <person name="Martin F."/>
            <person name="Albertini E."/>
            <person name="Donnini D."/>
            <person name="Bonito G."/>
        </authorList>
    </citation>
    <scope>NUCLEOTIDE SEQUENCE [LARGE SCALE GENOMIC DNA]</scope>
    <source>
        <strain evidence="4 5">Sb_GMNB300</strain>
    </source>
</reference>
<sequence>MSIPTISLSQSRATLIAAIRDACLSHGFFQLTDHSIPTSLQSSLFGQMATFFSRPVSIKLHSTKQDHIEGGYEEFRKYSLETGRGKPDLNEGFAIGPAFVKNQWPDETVYPELSGFRKTCESYYAAMHSMAREVGGLIAEGLGLAKDYFEEYFKDELAHVRLIHYFRPDTVAEETEEIGAGAHTDWTLITLLLQDQIGGLKVQYKDTGEWLDVPPTPGAYVVNCGDLLARFTNGVYVSARHKVLAPPKGLHRYSVPYFSDGNPEYVVDVLPMGSEWKEWVGDRKGEVPKAERLWEPVTAGDYFQSKWLESASGGNVENGLGLGA</sequence>
<comment type="similarity">
    <text evidence="1 2">Belongs to the iron/ascorbate-dependent oxidoreductase family.</text>
</comment>
<dbReference type="GO" id="GO:0016491">
    <property type="term" value="F:oxidoreductase activity"/>
    <property type="evidence" value="ECO:0007669"/>
    <property type="project" value="UniProtKB-KW"/>
</dbReference>
<dbReference type="Proteomes" id="UP000326924">
    <property type="component" value="Unassembled WGS sequence"/>
</dbReference>
<dbReference type="OrthoDB" id="288590at2759"/>
<comment type="caution">
    <text evidence="4">The sequence shown here is derived from an EMBL/GenBank/DDBJ whole genome shotgun (WGS) entry which is preliminary data.</text>
</comment>
<dbReference type="InterPro" id="IPR026992">
    <property type="entry name" value="DIOX_N"/>
</dbReference>
<dbReference type="GO" id="GO:0046872">
    <property type="term" value="F:metal ion binding"/>
    <property type="evidence" value="ECO:0007669"/>
    <property type="project" value="UniProtKB-KW"/>
</dbReference>
<evidence type="ECO:0000259" key="3">
    <source>
        <dbReference type="PROSITE" id="PS51471"/>
    </source>
</evidence>
<keyword evidence="2" id="KW-0479">Metal-binding</keyword>
<dbReference type="PROSITE" id="PS51471">
    <property type="entry name" value="FE2OG_OXY"/>
    <property type="match status" value="1"/>
</dbReference>
<dbReference type="Pfam" id="PF03171">
    <property type="entry name" value="2OG-FeII_Oxy"/>
    <property type="match status" value="1"/>
</dbReference>
<keyword evidence="5" id="KW-1185">Reference proteome</keyword>
<evidence type="ECO:0000256" key="1">
    <source>
        <dbReference type="ARBA" id="ARBA00008056"/>
    </source>
</evidence>
<dbReference type="InterPro" id="IPR005123">
    <property type="entry name" value="Oxoglu/Fe-dep_dioxygenase_dom"/>
</dbReference>
<keyword evidence="2" id="KW-0560">Oxidoreductase</keyword>
<dbReference type="PRINTS" id="PR00682">
    <property type="entry name" value="IPNSYNTHASE"/>
</dbReference>
<dbReference type="InterPro" id="IPR027443">
    <property type="entry name" value="IPNS-like_sf"/>
</dbReference>
<proteinExistence type="inferred from homology"/>
<dbReference type="GO" id="GO:0044283">
    <property type="term" value="P:small molecule biosynthetic process"/>
    <property type="evidence" value="ECO:0007669"/>
    <property type="project" value="UniProtKB-ARBA"/>
</dbReference>
<accession>A0A5J5FB67</accession>
<dbReference type="InParanoid" id="A0A5J5FB67"/>
<dbReference type="SUPFAM" id="SSF51197">
    <property type="entry name" value="Clavaminate synthase-like"/>
    <property type="match status" value="1"/>
</dbReference>
<dbReference type="InterPro" id="IPR050231">
    <property type="entry name" value="Iron_ascorbate_oxido_reductase"/>
</dbReference>
<evidence type="ECO:0000256" key="2">
    <source>
        <dbReference type="RuleBase" id="RU003682"/>
    </source>
</evidence>
<dbReference type="AlphaFoldDB" id="A0A5J5FB67"/>